<dbReference type="InterPro" id="IPR036390">
    <property type="entry name" value="WH_DNA-bd_sf"/>
</dbReference>
<evidence type="ECO:0000313" key="5">
    <source>
        <dbReference type="EMBL" id="EET61651.1"/>
    </source>
</evidence>
<keyword evidence="2" id="KW-0238">DNA-binding</keyword>
<dbReference type="GO" id="GO:0003677">
    <property type="term" value="F:DNA binding"/>
    <property type="evidence" value="ECO:0007669"/>
    <property type="project" value="UniProtKB-KW"/>
</dbReference>
<feature type="domain" description="HTH marR-type" evidence="4">
    <location>
        <begin position="1"/>
        <end position="117"/>
    </location>
</feature>
<comment type="caution">
    <text evidence="5">The sequence shown here is derived from an EMBL/GenBank/DDBJ whole genome shotgun (WGS) entry which is preliminary data.</text>
</comment>
<dbReference type="InterPro" id="IPR036388">
    <property type="entry name" value="WH-like_DNA-bd_sf"/>
</dbReference>
<gene>
    <name evidence="5" type="ORF">BRYFOR_06334</name>
</gene>
<evidence type="ECO:0000256" key="2">
    <source>
        <dbReference type="ARBA" id="ARBA00023125"/>
    </source>
</evidence>
<dbReference type="SUPFAM" id="SSF46785">
    <property type="entry name" value="Winged helix' DNA-binding domain"/>
    <property type="match status" value="1"/>
</dbReference>
<accession>C6LCI7</accession>
<evidence type="ECO:0000256" key="1">
    <source>
        <dbReference type="ARBA" id="ARBA00023015"/>
    </source>
</evidence>
<dbReference type="eggNOG" id="COG1846">
    <property type="taxonomic scope" value="Bacteria"/>
</dbReference>
<evidence type="ECO:0000256" key="3">
    <source>
        <dbReference type="ARBA" id="ARBA00023163"/>
    </source>
</evidence>
<evidence type="ECO:0000259" key="4">
    <source>
        <dbReference type="PROSITE" id="PS50995"/>
    </source>
</evidence>
<keyword evidence="6" id="KW-1185">Reference proteome</keyword>
<organism evidence="5 6">
    <name type="scientific">Marvinbryantia formatexigens DSM 14469</name>
    <dbReference type="NCBI Taxonomy" id="478749"/>
    <lineage>
        <taxon>Bacteria</taxon>
        <taxon>Bacillati</taxon>
        <taxon>Bacillota</taxon>
        <taxon>Clostridia</taxon>
        <taxon>Lachnospirales</taxon>
        <taxon>Lachnospiraceae</taxon>
        <taxon>Marvinbryantia</taxon>
    </lineage>
</organism>
<dbReference type="PROSITE" id="PS50995">
    <property type="entry name" value="HTH_MARR_2"/>
    <property type="match status" value="1"/>
</dbReference>
<dbReference type="GO" id="GO:0003700">
    <property type="term" value="F:DNA-binding transcription factor activity"/>
    <property type="evidence" value="ECO:0007669"/>
    <property type="project" value="InterPro"/>
</dbReference>
<reference evidence="5" key="1">
    <citation type="submission" date="2009-07" db="EMBL/GenBank/DDBJ databases">
        <authorList>
            <person name="Weinstock G."/>
            <person name="Sodergren E."/>
            <person name="Clifton S."/>
            <person name="Fulton L."/>
            <person name="Fulton B."/>
            <person name="Courtney L."/>
            <person name="Fronick C."/>
            <person name="Harrison M."/>
            <person name="Strong C."/>
            <person name="Farmer C."/>
            <person name="Delahaunty K."/>
            <person name="Markovic C."/>
            <person name="Hall O."/>
            <person name="Minx P."/>
            <person name="Tomlinson C."/>
            <person name="Mitreva M."/>
            <person name="Nelson J."/>
            <person name="Hou S."/>
            <person name="Wollam A."/>
            <person name="Pepin K.H."/>
            <person name="Johnson M."/>
            <person name="Bhonagiri V."/>
            <person name="Nash W.E."/>
            <person name="Warren W."/>
            <person name="Chinwalla A."/>
            <person name="Mardis E.R."/>
            <person name="Wilson R.K."/>
        </authorList>
    </citation>
    <scope>NUCLEOTIDE SEQUENCE [LARGE SCALE GENOMIC DNA]</scope>
    <source>
        <strain evidence="5">DSM 14469</strain>
    </source>
</reference>
<name>C6LCI7_9FIRM</name>
<dbReference type="PANTHER" id="PTHR42756:SF1">
    <property type="entry name" value="TRANSCRIPTIONAL REPRESSOR OF EMRAB OPERON"/>
    <property type="match status" value="1"/>
</dbReference>
<dbReference type="Gene3D" id="1.10.10.10">
    <property type="entry name" value="Winged helix-like DNA-binding domain superfamily/Winged helix DNA-binding domain"/>
    <property type="match status" value="1"/>
</dbReference>
<dbReference type="Pfam" id="PF12802">
    <property type="entry name" value="MarR_2"/>
    <property type="match status" value="1"/>
</dbReference>
<dbReference type="AlphaFoldDB" id="C6LCI7"/>
<proteinExistence type="predicted"/>
<dbReference type="STRING" id="168384.SAMN05660368_00120"/>
<evidence type="ECO:0000313" key="6">
    <source>
        <dbReference type="Proteomes" id="UP000005561"/>
    </source>
</evidence>
<dbReference type="EMBL" id="ACCL02000005">
    <property type="protein sequence ID" value="EET61651.1"/>
    <property type="molecule type" value="Genomic_DNA"/>
</dbReference>
<protein>
    <submittedName>
        <fullName evidence="5">Transcriptional regulator, MarR family</fullName>
    </submittedName>
</protein>
<keyword evidence="3" id="KW-0804">Transcription</keyword>
<dbReference type="InterPro" id="IPR000835">
    <property type="entry name" value="HTH_MarR-typ"/>
</dbReference>
<dbReference type="PANTHER" id="PTHR42756">
    <property type="entry name" value="TRANSCRIPTIONAL REGULATOR, MARR"/>
    <property type="match status" value="1"/>
</dbReference>
<dbReference type="Proteomes" id="UP000005561">
    <property type="component" value="Unassembled WGS sequence"/>
</dbReference>
<sequence>MVYEDYARTLDISYTSLQILTMIMFTEECTQKTICEKTFLPKQTVNAVITGFYKKGIIELRELPSDRRNKTIHLTKEGTAYAEQIVPKIRKAEYAAFEKLTSEQRESLLEAIRIYRIGFRNAMLGETDNK</sequence>
<keyword evidence="1" id="KW-0805">Transcription regulation</keyword>
<dbReference type="SMART" id="SM00347">
    <property type="entry name" value="HTH_MARR"/>
    <property type="match status" value="1"/>
</dbReference>